<dbReference type="AlphaFoldDB" id="A0A0E9TTK7"/>
<protein>
    <submittedName>
        <fullName evidence="1">Uncharacterized protein</fullName>
    </submittedName>
</protein>
<accession>A0A0E9TTK7</accession>
<proteinExistence type="predicted"/>
<evidence type="ECO:0000313" key="1">
    <source>
        <dbReference type="EMBL" id="JAH56876.1"/>
    </source>
</evidence>
<reference evidence="1" key="1">
    <citation type="submission" date="2014-11" db="EMBL/GenBank/DDBJ databases">
        <authorList>
            <person name="Amaro Gonzalez C."/>
        </authorList>
    </citation>
    <scope>NUCLEOTIDE SEQUENCE</scope>
</reference>
<name>A0A0E9TTK7_ANGAN</name>
<organism evidence="1">
    <name type="scientific">Anguilla anguilla</name>
    <name type="common">European freshwater eel</name>
    <name type="synonym">Muraena anguilla</name>
    <dbReference type="NCBI Taxonomy" id="7936"/>
    <lineage>
        <taxon>Eukaryota</taxon>
        <taxon>Metazoa</taxon>
        <taxon>Chordata</taxon>
        <taxon>Craniata</taxon>
        <taxon>Vertebrata</taxon>
        <taxon>Euteleostomi</taxon>
        <taxon>Actinopterygii</taxon>
        <taxon>Neopterygii</taxon>
        <taxon>Teleostei</taxon>
        <taxon>Anguilliformes</taxon>
        <taxon>Anguillidae</taxon>
        <taxon>Anguilla</taxon>
    </lineage>
</organism>
<dbReference type="EMBL" id="GBXM01051701">
    <property type="protein sequence ID" value="JAH56876.1"/>
    <property type="molecule type" value="Transcribed_RNA"/>
</dbReference>
<reference evidence="1" key="2">
    <citation type="journal article" date="2015" name="Fish Shellfish Immunol.">
        <title>Early steps in the European eel (Anguilla anguilla)-Vibrio vulnificus interaction in the gills: Role of the RtxA13 toxin.</title>
        <authorList>
            <person name="Callol A."/>
            <person name="Pajuelo D."/>
            <person name="Ebbesson L."/>
            <person name="Teles M."/>
            <person name="MacKenzie S."/>
            <person name="Amaro C."/>
        </authorList>
    </citation>
    <scope>NUCLEOTIDE SEQUENCE</scope>
</reference>
<sequence>MQRLEKRGTERLVVLS</sequence>